<protein>
    <submittedName>
        <fullName evidence="3">Phenylacetate-CoA oxygenase subunit PaaJ</fullName>
    </submittedName>
</protein>
<gene>
    <name evidence="3" type="primary">paaJ</name>
    <name evidence="3" type="ORF">JI746_00920</name>
</gene>
<evidence type="ECO:0000259" key="1">
    <source>
        <dbReference type="Pfam" id="PF01883"/>
    </source>
</evidence>
<feature type="domain" description="MIP18 family-like" evidence="1">
    <location>
        <begin position="7"/>
        <end position="68"/>
    </location>
</feature>
<dbReference type="SUPFAM" id="SSF117916">
    <property type="entry name" value="Fe-S cluster assembly (FSCA) domain-like"/>
    <property type="match status" value="1"/>
</dbReference>
<dbReference type="InterPro" id="IPR034904">
    <property type="entry name" value="FSCA_dom_sf"/>
</dbReference>
<comment type="caution">
    <text evidence="3">The sequence shown here is derived from an EMBL/GenBank/DDBJ whole genome shotgun (WGS) entry which is preliminary data.</text>
</comment>
<keyword evidence="4" id="KW-1185">Reference proteome</keyword>
<dbReference type="InterPro" id="IPR052339">
    <property type="entry name" value="Fe-S_Maturation_MIP18"/>
</dbReference>
<evidence type="ECO:0000259" key="2">
    <source>
        <dbReference type="Pfam" id="PF23451"/>
    </source>
</evidence>
<name>A0ABS1JHG0_9BURK</name>
<reference evidence="3 4" key="1">
    <citation type="journal article" date="2017" name="Int. J. Syst. Evol. Microbiol.">
        <title>Ramlibacter alkalitolerans sp. nov., alkali-tolerant bacterium isolated from soil of ginseng.</title>
        <authorList>
            <person name="Lee D.H."/>
            <person name="Cha C.J."/>
        </authorList>
    </citation>
    <scope>NUCLEOTIDE SEQUENCE [LARGE SCALE GENOMIC DNA]</scope>
    <source>
        <strain evidence="3 4">KACC 19305</strain>
    </source>
</reference>
<evidence type="ECO:0000313" key="3">
    <source>
        <dbReference type="EMBL" id="MBL0423650.1"/>
    </source>
</evidence>
<dbReference type="InterPro" id="IPR011883">
    <property type="entry name" value="PaaD-like"/>
</dbReference>
<dbReference type="EMBL" id="JAEQND010000001">
    <property type="protein sequence ID" value="MBL0423650.1"/>
    <property type="molecule type" value="Genomic_DNA"/>
</dbReference>
<feature type="domain" description="PaaD zinc beta ribbon" evidence="2">
    <location>
        <begin position="123"/>
        <end position="166"/>
    </location>
</feature>
<dbReference type="PANTHER" id="PTHR42831">
    <property type="entry name" value="FE-S PROTEIN MATURATION AUXILIARY FACTOR YITW"/>
    <property type="match status" value="1"/>
</dbReference>
<dbReference type="Proteomes" id="UP000622707">
    <property type="component" value="Unassembled WGS sequence"/>
</dbReference>
<sequence>MVTRTERAWQALDGVLDPEVPALSVRDLGIVRDVIDHGAELEVVLTPTYSGCPATEAIEQGVLAAIEAEGLGPARATLRRAPAWTTDWISDDGKRKLREYGIAPPHTVTPAQAGAQSVLVFRRKPEALACPHCGSTHTERLSPFGSTACKALWRCLDCREPFEHFKPI</sequence>
<evidence type="ECO:0000313" key="4">
    <source>
        <dbReference type="Proteomes" id="UP000622707"/>
    </source>
</evidence>
<organism evidence="3 4">
    <name type="scientific">Ramlibacter alkalitolerans</name>
    <dbReference type="NCBI Taxonomy" id="2039631"/>
    <lineage>
        <taxon>Bacteria</taxon>
        <taxon>Pseudomonadati</taxon>
        <taxon>Pseudomonadota</taxon>
        <taxon>Betaproteobacteria</taxon>
        <taxon>Burkholderiales</taxon>
        <taxon>Comamonadaceae</taxon>
        <taxon>Ramlibacter</taxon>
    </lineage>
</organism>
<dbReference type="PANTHER" id="PTHR42831:SF3">
    <property type="entry name" value="1,2-PHENYLACETYL-COA EPOXIDASE, SUBUNIT D-RELATED"/>
    <property type="match status" value="1"/>
</dbReference>
<dbReference type="InterPro" id="IPR056572">
    <property type="entry name" value="Zn_ribbon_PaaD"/>
</dbReference>
<proteinExistence type="predicted"/>
<dbReference type="Pfam" id="PF01883">
    <property type="entry name" value="FeS_assembly_P"/>
    <property type="match status" value="1"/>
</dbReference>
<accession>A0ABS1JHG0</accession>
<dbReference type="Gene3D" id="3.30.300.130">
    <property type="entry name" value="Fe-S cluster assembly (FSCA)"/>
    <property type="match status" value="1"/>
</dbReference>
<dbReference type="InterPro" id="IPR002744">
    <property type="entry name" value="MIP18-like"/>
</dbReference>
<dbReference type="Pfam" id="PF23451">
    <property type="entry name" value="Zn_ribbon_PaaD"/>
    <property type="match status" value="1"/>
</dbReference>
<dbReference type="NCBIfam" id="TIGR02159">
    <property type="entry name" value="PA_CoA_Oxy4"/>
    <property type="match status" value="1"/>
</dbReference>